<name>B0W1C6_CULQU</name>
<evidence type="ECO:0000313" key="4">
    <source>
        <dbReference type="Proteomes" id="UP000002320"/>
    </source>
</evidence>
<dbReference type="EMBL" id="DS231821">
    <property type="protein sequence ID" value="EDS44996.1"/>
    <property type="molecule type" value="Genomic_DNA"/>
</dbReference>
<dbReference type="Proteomes" id="UP000002320">
    <property type="component" value="Unassembled WGS sequence"/>
</dbReference>
<dbReference type="PANTHER" id="PTHR24172">
    <property type="entry name" value="ANK_REP_REGION DOMAIN-CONTAINING PROTEIN"/>
    <property type="match status" value="1"/>
</dbReference>
<dbReference type="KEGG" id="cqu:CpipJ_CPIJ000887"/>
<feature type="compositionally biased region" description="Basic and acidic residues" evidence="1">
    <location>
        <begin position="269"/>
        <end position="292"/>
    </location>
</feature>
<protein>
    <submittedName>
        <fullName evidence="2 3">Uncharacterized protein</fullName>
    </submittedName>
</protein>
<feature type="region of interest" description="Disordered" evidence="1">
    <location>
        <begin position="11"/>
        <end position="83"/>
    </location>
</feature>
<feature type="compositionally biased region" description="Polar residues" evidence="1">
    <location>
        <begin position="178"/>
        <end position="189"/>
    </location>
</feature>
<evidence type="ECO:0000313" key="3">
    <source>
        <dbReference type="EnsemblMetazoa" id="CPIJ000887-PA"/>
    </source>
</evidence>
<dbReference type="EnsemblMetazoa" id="CPIJ000887-RA">
    <property type="protein sequence ID" value="CPIJ000887-PA"/>
    <property type="gene ID" value="CPIJ000887"/>
</dbReference>
<dbReference type="VEuPathDB" id="VectorBase:CPIJ000887"/>
<keyword evidence="4" id="KW-1185">Reference proteome</keyword>
<dbReference type="eggNOG" id="KOG4177">
    <property type="taxonomic scope" value="Eukaryota"/>
</dbReference>
<dbReference type="HOGENOM" id="CLU_693100_0_0_1"/>
<evidence type="ECO:0000256" key="1">
    <source>
        <dbReference type="SAM" id="MobiDB-lite"/>
    </source>
</evidence>
<gene>
    <name evidence="3" type="primary">6031803</name>
    <name evidence="2" type="ORF">CpipJ_CPIJ000887</name>
</gene>
<feature type="compositionally biased region" description="Basic and acidic residues" evidence="1">
    <location>
        <begin position="70"/>
        <end position="83"/>
    </location>
</feature>
<proteinExistence type="predicted"/>
<dbReference type="AlphaFoldDB" id="B0W1C6"/>
<evidence type="ECO:0000313" key="2">
    <source>
        <dbReference type="EMBL" id="EDS44996.1"/>
    </source>
</evidence>
<dbReference type="STRING" id="7176.B0W1C6"/>
<feature type="compositionally biased region" description="Low complexity" evidence="1">
    <location>
        <begin position="30"/>
        <end position="41"/>
    </location>
</feature>
<sequence>MCPICLHFQAETEATGDRDGGGGDDDDGKVVTADDAAAAAAENEQTEQNIETGESEQVVDGMETGEVDDDGKKEVDVDDDGNHEVAGVDTVVDELVKGAITSAKSVRGEVGGDGMANGVDVDGEFEANGELTNDSLESNALGGDEEEIDQDSLNKPDEEVENGSMGNREISAQKHDNQSTGTKPPSSVVSGRELSATSRAQSTSSTVRNGSASSGVDRKQQRSAKSGTSQKSRRDVADDGDDKSDSNDDSNQADVEIIHYKSSNEAGPAEDRAPSDTNKNDEPAQNEVKAEEPVEPPADANDDDEPEDKVASPSPALEIAGTVLGEPDGGQLHSAQPSGDGLDSPNEDRSVRDVIETGDMEQLAVIVLNGEGKKLLGQRSELPEIQAFLDNVPSYMAW</sequence>
<dbReference type="PANTHER" id="PTHR24172:SF4">
    <property type="entry name" value="ANK_REP_REGION DOMAIN-CONTAINING PROTEIN"/>
    <property type="match status" value="1"/>
</dbReference>
<reference evidence="3" key="2">
    <citation type="submission" date="2021-02" db="UniProtKB">
        <authorList>
            <consortium name="EnsemblMetazoa"/>
        </authorList>
    </citation>
    <scope>IDENTIFICATION</scope>
    <source>
        <strain evidence="3">JHB</strain>
    </source>
</reference>
<dbReference type="OrthoDB" id="432281at2759"/>
<dbReference type="InParanoid" id="B0W1C6"/>
<accession>B0W1C6</accession>
<reference evidence="2" key="1">
    <citation type="submission" date="2007-03" db="EMBL/GenBank/DDBJ databases">
        <title>Annotation of Culex pipiens quinquefasciatus.</title>
        <authorList>
            <consortium name="The Broad Institute Genome Sequencing Platform"/>
            <person name="Atkinson P.W."/>
            <person name="Hemingway J."/>
            <person name="Christensen B.M."/>
            <person name="Higgs S."/>
            <person name="Kodira C."/>
            <person name="Hannick L."/>
            <person name="Megy K."/>
            <person name="O'Leary S."/>
            <person name="Pearson M."/>
            <person name="Haas B.J."/>
            <person name="Mauceli E."/>
            <person name="Wortman J.R."/>
            <person name="Lee N.H."/>
            <person name="Guigo R."/>
            <person name="Stanke M."/>
            <person name="Alvarado L."/>
            <person name="Amedeo P."/>
            <person name="Antoine C.H."/>
            <person name="Arensburger P."/>
            <person name="Bidwell S.L."/>
            <person name="Crawford M."/>
            <person name="Camaro F."/>
            <person name="Devon K."/>
            <person name="Engels R."/>
            <person name="Hammond M."/>
            <person name="Howarth C."/>
            <person name="Koehrsen M."/>
            <person name="Lawson D."/>
            <person name="Montgomery P."/>
            <person name="Nene V."/>
            <person name="Nusbaum C."/>
            <person name="Puiu D."/>
            <person name="Romero-Severson J."/>
            <person name="Severson D.W."/>
            <person name="Shumway M."/>
            <person name="Sisk P."/>
            <person name="Stolte C."/>
            <person name="Zeng Q."/>
            <person name="Eisenstadt E."/>
            <person name="Fraser-Liggett C."/>
            <person name="Strausberg R."/>
            <person name="Galagan J."/>
            <person name="Birren B."/>
            <person name="Collins F.H."/>
        </authorList>
    </citation>
    <scope>NUCLEOTIDE SEQUENCE [LARGE SCALE GENOMIC DNA]</scope>
    <source>
        <strain evidence="2">JHB</strain>
    </source>
</reference>
<feature type="region of interest" description="Disordered" evidence="1">
    <location>
        <begin position="104"/>
        <end position="352"/>
    </location>
</feature>
<feature type="compositionally biased region" description="Low complexity" evidence="1">
    <location>
        <begin position="195"/>
        <end position="206"/>
    </location>
</feature>
<dbReference type="VEuPathDB" id="VectorBase:CQUJHB006431"/>
<organism>
    <name type="scientific">Culex quinquefasciatus</name>
    <name type="common">Southern house mosquito</name>
    <name type="synonym">Culex pungens</name>
    <dbReference type="NCBI Taxonomy" id="7176"/>
    <lineage>
        <taxon>Eukaryota</taxon>
        <taxon>Metazoa</taxon>
        <taxon>Ecdysozoa</taxon>
        <taxon>Arthropoda</taxon>
        <taxon>Hexapoda</taxon>
        <taxon>Insecta</taxon>
        <taxon>Pterygota</taxon>
        <taxon>Neoptera</taxon>
        <taxon>Endopterygota</taxon>
        <taxon>Diptera</taxon>
        <taxon>Nematocera</taxon>
        <taxon>Culicoidea</taxon>
        <taxon>Culicidae</taxon>
        <taxon>Culicinae</taxon>
        <taxon>Culicini</taxon>
        <taxon>Culex</taxon>
        <taxon>Culex</taxon>
    </lineage>
</organism>